<dbReference type="EMBL" id="JAFBEB010000001">
    <property type="protein sequence ID" value="MBM7589091.1"/>
    <property type="molecule type" value="Genomic_DNA"/>
</dbReference>
<evidence type="ECO:0000313" key="2">
    <source>
        <dbReference type="EMBL" id="MBM7589091.1"/>
    </source>
</evidence>
<feature type="transmembrane region" description="Helical" evidence="1">
    <location>
        <begin position="61"/>
        <end position="81"/>
    </location>
</feature>
<organism evidence="2 3">
    <name type="scientific">Brevibacillus fulvus</name>
    <dbReference type="NCBI Taxonomy" id="1125967"/>
    <lineage>
        <taxon>Bacteria</taxon>
        <taxon>Bacillati</taxon>
        <taxon>Bacillota</taxon>
        <taxon>Bacilli</taxon>
        <taxon>Bacillales</taxon>
        <taxon>Paenibacillaceae</taxon>
        <taxon>Brevibacillus</taxon>
    </lineage>
</organism>
<keyword evidence="1" id="KW-0812">Transmembrane</keyword>
<keyword evidence="3" id="KW-1185">Reference proteome</keyword>
<accession>A0A938XWA0</accession>
<name>A0A938XWA0_9BACL</name>
<dbReference type="RefSeq" id="WP_204516781.1">
    <property type="nucleotide sequence ID" value="NZ_BAABIN010000009.1"/>
</dbReference>
<keyword evidence="1" id="KW-0472">Membrane</keyword>
<dbReference type="InterPro" id="IPR048147">
    <property type="entry name" value="CBO0543-like"/>
</dbReference>
<gene>
    <name evidence="2" type="ORF">JOD01_000677</name>
</gene>
<keyword evidence="1" id="KW-1133">Transmembrane helix</keyword>
<reference evidence="2" key="1">
    <citation type="submission" date="2021-01" db="EMBL/GenBank/DDBJ databases">
        <title>Genomic Encyclopedia of Type Strains, Phase IV (KMG-IV): sequencing the most valuable type-strain genomes for metagenomic binning, comparative biology and taxonomic classification.</title>
        <authorList>
            <person name="Goeker M."/>
        </authorList>
    </citation>
    <scope>NUCLEOTIDE SEQUENCE</scope>
    <source>
        <strain evidence="2">DSM 25523</strain>
    </source>
</reference>
<feature type="transmembrane region" description="Helical" evidence="1">
    <location>
        <begin position="93"/>
        <end position="110"/>
    </location>
</feature>
<evidence type="ECO:0000313" key="3">
    <source>
        <dbReference type="Proteomes" id="UP000717624"/>
    </source>
</evidence>
<dbReference type="Proteomes" id="UP000717624">
    <property type="component" value="Unassembled WGS sequence"/>
</dbReference>
<comment type="caution">
    <text evidence="2">The sequence shown here is derived from an EMBL/GenBank/DDBJ whole genome shotgun (WGS) entry which is preliminary data.</text>
</comment>
<evidence type="ECO:0000256" key="1">
    <source>
        <dbReference type="SAM" id="Phobius"/>
    </source>
</evidence>
<dbReference type="AlphaFoldDB" id="A0A938XWA0"/>
<protein>
    <submittedName>
        <fullName evidence="2">Uncharacterized protein</fullName>
    </submittedName>
</protein>
<sequence length="152" mass="18168">MYILLVSIIILNLIAYYIPKQLTRLEMYVTSLFAVYLACEVDVYLNLRHQLYGYFSPGPDYRTLLIFFGLYPAFNIIYLNLYPAQAKRWTKVLYILLMSVLSTALEWVYTQKYGFFYHNGWTLFYSLLAYPVLLLVLLLHCRLIRKFFHTRS</sequence>
<dbReference type="NCBIfam" id="NF041644">
    <property type="entry name" value="CBO0543_fam"/>
    <property type="match status" value="1"/>
</dbReference>
<feature type="transmembrane region" description="Helical" evidence="1">
    <location>
        <begin position="122"/>
        <end position="144"/>
    </location>
</feature>
<proteinExistence type="predicted"/>